<dbReference type="SUPFAM" id="SSF55961">
    <property type="entry name" value="Bet v1-like"/>
    <property type="match status" value="1"/>
</dbReference>
<organism evidence="1 2">
    <name type="scientific">Mycolicibacillus koreensis</name>
    <dbReference type="NCBI Taxonomy" id="1069220"/>
    <lineage>
        <taxon>Bacteria</taxon>
        <taxon>Bacillati</taxon>
        <taxon>Actinomycetota</taxon>
        <taxon>Actinomycetes</taxon>
        <taxon>Mycobacteriales</taxon>
        <taxon>Mycobacteriaceae</taxon>
        <taxon>Mycolicibacillus</taxon>
    </lineage>
</organism>
<dbReference type="Pfam" id="PF10604">
    <property type="entry name" value="Polyketide_cyc2"/>
    <property type="match status" value="1"/>
</dbReference>
<dbReference type="InterPro" id="IPR023393">
    <property type="entry name" value="START-like_dom_sf"/>
</dbReference>
<accession>A0AA91PFH8</accession>
<comment type="caution">
    <text evidence="1">The sequence shown here is derived from an EMBL/GenBank/DDBJ whole genome shotgun (WGS) entry which is preliminary data.</text>
</comment>
<evidence type="ECO:0000313" key="2">
    <source>
        <dbReference type="Proteomes" id="UP000193577"/>
    </source>
</evidence>
<dbReference type="AlphaFoldDB" id="A0AA91PFH8"/>
<dbReference type="InterPro" id="IPR019587">
    <property type="entry name" value="Polyketide_cyclase/dehydratase"/>
</dbReference>
<proteinExistence type="predicted"/>
<reference evidence="1 2" key="1">
    <citation type="submission" date="2017-04" db="EMBL/GenBank/DDBJ databases">
        <title>The new phylogeny of genus Mycobacterium.</title>
        <authorList>
            <person name="Tortoli E."/>
            <person name="Trovato A."/>
            <person name="Cirillo D.M."/>
        </authorList>
    </citation>
    <scope>NUCLEOTIDE SEQUENCE [LARGE SCALE GENOMIC DNA]</scope>
    <source>
        <strain evidence="1 2">KCTC 19819</strain>
    </source>
</reference>
<gene>
    <name evidence="1" type="ORF">B8W67_09575</name>
</gene>
<dbReference type="CDD" id="cd07821">
    <property type="entry name" value="PYR_PYL_RCAR_like"/>
    <property type="match status" value="1"/>
</dbReference>
<dbReference type="EMBL" id="NCXO01000017">
    <property type="protein sequence ID" value="OSC33772.1"/>
    <property type="molecule type" value="Genomic_DNA"/>
</dbReference>
<dbReference type="RefSeq" id="WP_084228654.1">
    <property type="nucleotide sequence ID" value="NZ_AP022594.1"/>
</dbReference>
<evidence type="ECO:0000313" key="1">
    <source>
        <dbReference type="EMBL" id="OSC33772.1"/>
    </source>
</evidence>
<keyword evidence="2" id="KW-1185">Reference proteome</keyword>
<name>A0AA91PFH8_9MYCO</name>
<dbReference type="Proteomes" id="UP000193577">
    <property type="component" value="Unassembled WGS sequence"/>
</dbReference>
<dbReference type="Gene3D" id="3.30.530.20">
    <property type="match status" value="1"/>
</dbReference>
<sequence>MRFDAIALTPENSDEFLHTAPFITHVRRRFAAPAEHVWEVVASSRMWSWLPTVWGCRYPSATEPAPGVVRDFQMHIFKWLIFAQRERLLEFDPGQMTMCYTATDATLPVFGSWCEHYRVEPEGTTHATIDWTLACAPRYLRRIPGIRWGRRPVAAVLQPVFYFGLGGLERELPPAHLDITVPSRTIETRKGPT</sequence>
<protein>
    <submittedName>
        <fullName evidence="1">MxaD family protein</fullName>
    </submittedName>
</protein>